<reference evidence="2 3" key="1">
    <citation type="journal article" date="2012" name="New Phytol.">
        <title>Insight into trade-off between wood decay and parasitism from the genome of a fungal forest pathogen.</title>
        <authorList>
            <person name="Olson A."/>
            <person name="Aerts A."/>
            <person name="Asiegbu F."/>
            <person name="Belbahri L."/>
            <person name="Bouzid O."/>
            <person name="Broberg A."/>
            <person name="Canback B."/>
            <person name="Coutinho P.M."/>
            <person name="Cullen D."/>
            <person name="Dalman K."/>
            <person name="Deflorio G."/>
            <person name="van Diepen L.T."/>
            <person name="Dunand C."/>
            <person name="Duplessis S."/>
            <person name="Durling M."/>
            <person name="Gonthier P."/>
            <person name="Grimwood J."/>
            <person name="Fossdal C.G."/>
            <person name="Hansson D."/>
            <person name="Henrissat B."/>
            <person name="Hietala A."/>
            <person name="Himmelstrand K."/>
            <person name="Hoffmeister D."/>
            <person name="Hogberg N."/>
            <person name="James T.Y."/>
            <person name="Karlsson M."/>
            <person name="Kohler A."/>
            <person name="Kues U."/>
            <person name="Lee Y.H."/>
            <person name="Lin Y.C."/>
            <person name="Lind M."/>
            <person name="Lindquist E."/>
            <person name="Lombard V."/>
            <person name="Lucas S."/>
            <person name="Lunden K."/>
            <person name="Morin E."/>
            <person name="Murat C."/>
            <person name="Park J."/>
            <person name="Raffaello T."/>
            <person name="Rouze P."/>
            <person name="Salamov A."/>
            <person name="Schmutz J."/>
            <person name="Solheim H."/>
            <person name="Stahlberg J."/>
            <person name="Velez H."/>
            <person name="de Vries R.P."/>
            <person name="Wiebenga A."/>
            <person name="Woodward S."/>
            <person name="Yakovlev I."/>
            <person name="Garbelotto M."/>
            <person name="Martin F."/>
            <person name="Grigoriev I.V."/>
            <person name="Stenlid J."/>
        </authorList>
    </citation>
    <scope>NUCLEOTIDE SEQUENCE [LARGE SCALE GENOMIC DNA]</scope>
    <source>
        <strain evidence="2 3">TC 32-1</strain>
    </source>
</reference>
<name>W4JRZ4_HETIT</name>
<feature type="transmembrane region" description="Helical" evidence="1">
    <location>
        <begin position="168"/>
        <end position="191"/>
    </location>
</feature>
<dbReference type="InParanoid" id="W4JRZ4"/>
<feature type="transmembrane region" description="Helical" evidence="1">
    <location>
        <begin position="17"/>
        <end position="35"/>
    </location>
</feature>
<feature type="transmembrane region" description="Helical" evidence="1">
    <location>
        <begin position="236"/>
        <end position="255"/>
    </location>
</feature>
<keyword evidence="1" id="KW-0472">Membrane</keyword>
<evidence type="ECO:0000256" key="1">
    <source>
        <dbReference type="SAM" id="Phobius"/>
    </source>
</evidence>
<gene>
    <name evidence="2" type="ORF">HETIRDRAFT_389289</name>
</gene>
<dbReference type="Proteomes" id="UP000030671">
    <property type="component" value="Unassembled WGS sequence"/>
</dbReference>
<sequence length="331" mass="36455">MGISLDKAEFLSLFLETFMYGVFFTLCLITVIILVRLRKVGTKTERSLLPVAIVMLFLATGHITIDFVRALDAFLLQKSEDQNSVAKYYGNLADPLFISKTVLYWLQTMLGDSVIIWRCYIVYGRQWGAIGFPLVLLTAAFVSGVVIIRTFTHVIPGATIFETGNDWITVFSVLTMVINVYCTCCITWRIYSTDRLHPGFGNLMPVIVVLVESGAIYTSNIIAFLCAFLSHSNGQYAALDLITPVVGIVFCLIILQVKFHFGIRSAGSSTGSSVQQAAPRSGRFTGIHNGQATYPLAPLAIEITTHTEGPYTEDVDIEMGKKSQALSSNSM</sequence>
<dbReference type="OrthoDB" id="3250682at2759"/>
<keyword evidence="1" id="KW-1133">Transmembrane helix</keyword>
<keyword evidence="1" id="KW-0812">Transmembrane</keyword>
<dbReference type="EMBL" id="KI925464">
    <property type="protein sequence ID" value="ETW76303.1"/>
    <property type="molecule type" value="Genomic_DNA"/>
</dbReference>
<feature type="transmembrane region" description="Helical" evidence="1">
    <location>
        <begin position="127"/>
        <end position="148"/>
    </location>
</feature>
<proteinExistence type="predicted"/>
<feature type="transmembrane region" description="Helical" evidence="1">
    <location>
        <begin position="203"/>
        <end position="230"/>
    </location>
</feature>
<feature type="transmembrane region" description="Helical" evidence="1">
    <location>
        <begin position="47"/>
        <end position="65"/>
    </location>
</feature>
<organism evidence="2 3">
    <name type="scientific">Heterobasidion irregulare (strain TC 32-1)</name>
    <dbReference type="NCBI Taxonomy" id="747525"/>
    <lineage>
        <taxon>Eukaryota</taxon>
        <taxon>Fungi</taxon>
        <taxon>Dikarya</taxon>
        <taxon>Basidiomycota</taxon>
        <taxon>Agaricomycotina</taxon>
        <taxon>Agaricomycetes</taxon>
        <taxon>Russulales</taxon>
        <taxon>Bondarzewiaceae</taxon>
        <taxon>Heterobasidion</taxon>
        <taxon>Heterobasidion annosum species complex</taxon>
    </lineage>
</organism>
<evidence type="ECO:0000313" key="3">
    <source>
        <dbReference type="Proteomes" id="UP000030671"/>
    </source>
</evidence>
<dbReference type="HOGENOM" id="CLU_044614_3_1_1"/>
<dbReference type="RefSeq" id="XP_009551228.1">
    <property type="nucleotide sequence ID" value="XM_009552933.1"/>
</dbReference>
<dbReference type="KEGG" id="hir:HETIRDRAFT_389289"/>
<evidence type="ECO:0000313" key="2">
    <source>
        <dbReference type="EMBL" id="ETW76303.1"/>
    </source>
</evidence>
<dbReference type="GeneID" id="20672406"/>
<protein>
    <submittedName>
        <fullName evidence="2">Uncharacterized protein</fullName>
    </submittedName>
</protein>
<accession>W4JRZ4</accession>
<dbReference type="AlphaFoldDB" id="W4JRZ4"/>
<keyword evidence="3" id="KW-1185">Reference proteome</keyword>